<feature type="domain" description="7,8-dihydro-6-hydroxymethylpterin-pyrophosphokinase" evidence="9">
    <location>
        <begin position="88"/>
        <end position="99"/>
    </location>
</feature>
<dbReference type="NCBIfam" id="TIGR01498">
    <property type="entry name" value="folK"/>
    <property type="match status" value="1"/>
</dbReference>
<dbReference type="Gene3D" id="3.30.70.560">
    <property type="entry name" value="7,8-Dihydro-6-hydroxymethylpterin-pyrophosphokinase HPPK"/>
    <property type="match status" value="1"/>
</dbReference>
<dbReference type="Pfam" id="PF01288">
    <property type="entry name" value="HPPK"/>
    <property type="match status" value="1"/>
</dbReference>
<evidence type="ECO:0000313" key="10">
    <source>
        <dbReference type="EMBL" id="MFC7372338.1"/>
    </source>
</evidence>
<evidence type="ECO:0000259" key="9">
    <source>
        <dbReference type="PROSITE" id="PS00794"/>
    </source>
</evidence>
<evidence type="ECO:0000256" key="8">
    <source>
        <dbReference type="ARBA" id="ARBA00022909"/>
    </source>
</evidence>
<dbReference type="GO" id="GO:0003848">
    <property type="term" value="F:2-amino-4-hydroxy-6-hydroxymethyldihydropteridine diphosphokinase activity"/>
    <property type="evidence" value="ECO:0007669"/>
    <property type="project" value="UniProtKB-EC"/>
</dbReference>
<keyword evidence="7" id="KW-0067">ATP-binding</keyword>
<evidence type="ECO:0000256" key="4">
    <source>
        <dbReference type="ARBA" id="ARBA00022679"/>
    </source>
</evidence>
<accession>A0ABW2NTJ6</accession>
<protein>
    <recommendedName>
        <fullName evidence="3">2-amino-4-hydroxy-6-hydroxymethyldihydropteridine diphosphokinase</fullName>
        <ecNumber evidence="3">2.7.6.3</ecNumber>
    </recommendedName>
</protein>
<keyword evidence="11" id="KW-1185">Reference proteome</keyword>
<organism evidence="10 11">
    <name type="scientific">Fictibacillus iocasae</name>
    <dbReference type="NCBI Taxonomy" id="2715437"/>
    <lineage>
        <taxon>Bacteria</taxon>
        <taxon>Bacillati</taxon>
        <taxon>Bacillota</taxon>
        <taxon>Bacilli</taxon>
        <taxon>Bacillales</taxon>
        <taxon>Fictibacillaceae</taxon>
        <taxon>Fictibacillus</taxon>
    </lineage>
</organism>
<evidence type="ECO:0000256" key="3">
    <source>
        <dbReference type="ARBA" id="ARBA00013253"/>
    </source>
</evidence>
<dbReference type="RefSeq" id="WP_379749826.1">
    <property type="nucleotide sequence ID" value="NZ_JBHTCP010000036.1"/>
</dbReference>
<dbReference type="EMBL" id="JBHTCP010000036">
    <property type="protein sequence ID" value="MFC7372338.1"/>
    <property type="molecule type" value="Genomic_DNA"/>
</dbReference>
<dbReference type="InterPro" id="IPR035907">
    <property type="entry name" value="Hppk_sf"/>
</dbReference>
<reference evidence="11" key="1">
    <citation type="journal article" date="2019" name="Int. J. Syst. Evol. Microbiol.">
        <title>The Global Catalogue of Microorganisms (GCM) 10K type strain sequencing project: providing services to taxonomists for standard genome sequencing and annotation.</title>
        <authorList>
            <consortium name="The Broad Institute Genomics Platform"/>
            <consortium name="The Broad Institute Genome Sequencing Center for Infectious Disease"/>
            <person name="Wu L."/>
            <person name="Ma J."/>
        </authorList>
    </citation>
    <scope>NUCLEOTIDE SEQUENCE [LARGE SCALE GENOMIC DNA]</scope>
    <source>
        <strain evidence="11">NBRC 106396</strain>
    </source>
</reference>
<dbReference type="PANTHER" id="PTHR43071">
    <property type="entry name" value="2-AMINO-4-HYDROXY-6-HYDROXYMETHYLDIHYDROPTERIDINE PYROPHOSPHOKINASE"/>
    <property type="match status" value="1"/>
</dbReference>
<proteinExistence type="predicted"/>
<evidence type="ECO:0000256" key="6">
    <source>
        <dbReference type="ARBA" id="ARBA00022777"/>
    </source>
</evidence>
<dbReference type="InterPro" id="IPR000550">
    <property type="entry name" value="Hppk"/>
</dbReference>
<dbReference type="SUPFAM" id="SSF55083">
    <property type="entry name" value="6-hydroxymethyl-7,8-dihydropterin pyrophosphokinase, HPPK"/>
    <property type="match status" value="1"/>
</dbReference>
<gene>
    <name evidence="10" type="primary">folK</name>
    <name evidence="10" type="ORF">ACFQPF_11690</name>
</gene>
<keyword evidence="5" id="KW-0547">Nucleotide-binding</keyword>
<dbReference type="CDD" id="cd00483">
    <property type="entry name" value="HPPK"/>
    <property type="match status" value="1"/>
</dbReference>
<evidence type="ECO:0000256" key="1">
    <source>
        <dbReference type="ARBA" id="ARBA00000198"/>
    </source>
</evidence>
<evidence type="ECO:0000256" key="7">
    <source>
        <dbReference type="ARBA" id="ARBA00022840"/>
    </source>
</evidence>
<comment type="caution">
    <text evidence="10">The sequence shown here is derived from an EMBL/GenBank/DDBJ whole genome shotgun (WGS) entry which is preliminary data.</text>
</comment>
<dbReference type="PROSITE" id="PS00794">
    <property type="entry name" value="HPPK"/>
    <property type="match status" value="1"/>
</dbReference>
<comment type="pathway">
    <text evidence="2">Cofactor biosynthesis; tetrahydrofolate biosynthesis; 2-amino-4-hydroxy-6-hydroxymethyl-7,8-dihydropteridine diphosphate from 7,8-dihydroneopterin triphosphate: step 4/4.</text>
</comment>
<sequence length="174" mass="19682">MNKVYISAGSNLGDREGYLLKALELLQREPGITVQQVSPIYETDPVGYTDQPAFLNLALLLETDMKPDQILAKALDIELKLERKRKEKWGPRTLDLDILLYNSESIQTEQLQVPHPRILERSFVLIPLIDIAPNLEVPGTGKTVSEALCELKDKEGVRIWKKIEWEDASGLTES</sequence>
<dbReference type="Proteomes" id="UP001596549">
    <property type="component" value="Unassembled WGS sequence"/>
</dbReference>
<keyword evidence="4 10" id="KW-0808">Transferase</keyword>
<dbReference type="EC" id="2.7.6.3" evidence="3"/>
<dbReference type="PANTHER" id="PTHR43071:SF1">
    <property type="entry name" value="2-AMINO-4-HYDROXY-6-HYDROXYMETHYLDIHYDROPTERIDINE PYROPHOSPHOKINASE"/>
    <property type="match status" value="1"/>
</dbReference>
<evidence type="ECO:0000256" key="5">
    <source>
        <dbReference type="ARBA" id="ARBA00022741"/>
    </source>
</evidence>
<comment type="catalytic activity">
    <reaction evidence="1">
        <text>6-hydroxymethyl-7,8-dihydropterin + ATP = (7,8-dihydropterin-6-yl)methyl diphosphate + AMP + H(+)</text>
        <dbReference type="Rhea" id="RHEA:11412"/>
        <dbReference type="ChEBI" id="CHEBI:15378"/>
        <dbReference type="ChEBI" id="CHEBI:30616"/>
        <dbReference type="ChEBI" id="CHEBI:44841"/>
        <dbReference type="ChEBI" id="CHEBI:72950"/>
        <dbReference type="ChEBI" id="CHEBI:456215"/>
        <dbReference type="EC" id="2.7.6.3"/>
    </reaction>
</comment>
<evidence type="ECO:0000256" key="2">
    <source>
        <dbReference type="ARBA" id="ARBA00005051"/>
    </source>
</evidence>
<keyword evidence="6" id="KW-0418">Kinase</keyword>
<evidence type="ECO:0000313" key="11">
    <source>
        <dbReference type="Proteomes" id="UP001596549"/>
    </source>
</evidence>
<keyword evidence="8" id="KW-0289">Folate biosynthesis</keyword>
<name>A0ABW2NTJ6_9BACL</name>